<reference evidence="4 5" key="1">
    <citation type="submission" date="2020-02" db="EMBL/GenBank/DDBJ databases">
        <authorList>
            <person name="Zheng R.K."/>
            <person name="Sun C.M."/>
        </authorList>
    </citation>
    <scope>NUCLEOTIDE SEQUENCE [LARGE SCALE GENOMIC DNA]</scope>
    <source>
        <strain evidence="5">rifampicinis</strain>
    </source>
</reference>
<evidence type="ECO:0000313" key="4">
    <source>
        <dbReference type="EMBL" id="QPC82598.1"/>
    </source>
</evidence>
<evidence type="ECO:0000313" key="5">
    <source>
        <dbReference type="Proteomes" id="UP000594468"/>
    </source>
</evidence>
<feature type="modified residue" description="4-aspartylphosphate" evidence="2">
    <location>
        <position position="57"/>
    </location>
</feature>
<dbReference type="PANTHER" id="PTHR44591">
    <property type="entry name" value="STRESS RESPONSE REGULATOR PROTEIN 1"/>
    <property type="match status" value="1"/>
</dbReference>
<evidence type="ECO:0000259" key="3">
    <source>
        <dbReference type="PROSITE" id="PS50110"/>
    </source>
</evidence>
<evidence type="ECO:0000256" key="2">
    <source>
        <dbReference type="PROSITE-ProRule" id="PRU00169"/>
    </source>
</evidence>
<protein>
    <submittedName>
        <fullName evidence="4">Response regulator</fullName>
    </submittedName>
</protein>
<keyword evidence="1 2" id="KW-0597">Phosphoprotein</keyword>
<dbReference type="SUPFAM" id="SSF52172">
    <property type="entry name" value="CheY-like"/>
    <property type="match status" value="1"/>
</dbReference>
<dbReference type="Proteomes" id="UP000594468">
    <property type="component" value="Chromosome"/>
</dbReference>
<accession>A0A7S8E979</accession>
<keyword evidence="5" id="KW-1185">Reference proteome</keyword>
<dbReference type="InterPro" id="IPR011006">
    <property type="entry name" value="CheY-like_superfamily"/>
</dbReference>
<dbReference type="SMART" id="SM00448">
    <property type="entry name" value="REC"/>
    <property type="match status" value="1"/>
</dbReference>
<evidence type="ECO:0000256" key="1">
    <source>
        <dbReference type="ARBA" id="ARBA00022553"/>
    </source>
</evidence>
<dbReference type="Gene3D" id="3.40.50.2300">
    <property type="match status" value="1"/>
</dbReference>
<organism evidence="4 5">
    <name type="scientific">Phototrophicus methaneseepsis</name>
    <dbReference type="NCBI Taxonomy" id="2710758"/>
    <lineage>
        <taxon>Bacteria</taxon>
        <taxon>Bacillati</taxon>
        <taxon>Chloroflexota</taxon>
        <taxon>Candidatus Thermofontia</taxon>
        <taxon>Phototrophicales</taxon>
        <taxon>Phototrophicaceae</taxon>
        <taxon>Phototrophicus</taxon>
    </lineage>
</organism>
<dbReference type="PROSITE" id="PS50110">
    <property type="entry name" value="RESPONSE_REGULATORY"/>
    <property type="match status" value="1"/>
</dbReference>
<dbReference type="InterPro" id="IPR001789">
    <property type="entry name" value="Sig_transdc_resp-reg_receiver"/>
</dbReference>
<dbReference type="KEGG" id="pmet:G4Y79_23400"/>
<dbReference type="InterPro" id="IPR050595">
    <property type="entry name" value="Bact_response_regulator"/>
</dbReference>
<dbReference type="EMBL" id="CP062983">
    <property type="protein sequence ID" value="QPC82598.1"/>
    <property type="molecule type" value="Genomic_DNA"/>
</dbReference>
<gene>
    <name evidence="4" type="ORF">G4Y79_23400</name>
</gene>
<name>A0A7S8E979_9CHLR</name>
<dbReference type="PANTHER" id="PTHR44591:SF3">
    <property type="entry name" value="RESPONSE REGULATORY DOMAIN-CONTAINING PROTEIN"/>
    <property type="match status" value="1"/>
</dbReference>
<dbReference type="AlphaFoldDB" id="A0A7S8E979"/>
<dbReference type="Pfam" id="PF00072">
    <property type="entry name" value="Response_reg"/>
    <property type="match status" value="1"/>
</dbReference>
<dbReference type="RefSeq" id="WP_195170667.1">
    <property type="nucleotide sequence ID" value="NZ_CP062983.1"/>
</dbReference>
<sequence>MTSKIRIFIVNDQKAMCKLWQRLIDSQDDMECIGSAYDGDTAVEEAVPLQPDLVLMDVMMPGIDGYEAAQRIQAGSPSTQTIICSARTDIHERAKEIGAVAALILPVMPESLIALLRKFGSNKHPEAWAPPLS</sequence>
<feature type="domain" description="Response regulatory" evidence="3">
    <location>
        <begin position="6"/>
        <end position="120"/>
    </location>
</feature>
<proteinExistence type="predicted"/>
<dbReference type="GO" id="GO:0000160">
    <property type="term" value="P:phosphorelay signal transduction system"/>
    <property type="evidence" value="ECO:0007669"/>
    <property type="project" value="InterPro"/>
</dbReference>